<comment type="subunit">
    <text evidence="3">Monomer.</text>
</comment>
<gene>
    <name evidence="11" type="ORF">DFR50_114147</name>
</gene>
<dbReference type="EC" id="2.7.7.7" evidence="4"/>
<dbReference type="Pfam" id="PF00817">
    <property type="entry name" value="IMS"/>
    <property type="match status" value="1"/>
</dbReference>
<name>A0A366FCK5_9HYPH</name>
<dbReference type="InterPro" id="IPR017961">
    <property type="entry name" value="DNA_pol_Y-fam_little_finger"/>
</dbReference>
<dbReference type="PANTHER" id="PTHR35369">
    <property type="entry name" value="BLR3025 PROTEIN-RELATED"/>
    <property type="match status" value="1"/>
</dbReference>
<dbReference type="SUPFAM" id="SSF56672">
    <property type="entry name" value="DNA/RNA polymerases"/>
    <property type="match status" value="1"/>
</dbReference>
<dbReference type="OrthoDB" id="9788640at2"/>
<evidence type="ECO:0000259" key="9">
    <source>
        <dbReference type="Pfam" id="PF00817"/>
    </source>
</evidence>
<dbReference type="InterPro" id="IPR043128">
    <property type="entry name" value="Rev_trsase/Diguanyl_cyclase"/>
</dbReference>
<keyword evidence="12" id="KW-1185">Reference proteome</keyword>
<dbReference type="InterPro" id="IPR050356">
    <property type="entry name" value="SulA_CellDiv_inhibitor"/>
</dbReference>
<evidence type="ECO:0000313" key="12">
    <source>
        <dbReference type="Proteomes" id="UP000253529"/>
    </source>
</evidence>
<sequence>MTDRARRLGAVDPGAPLAAVTRVDNAERLVGLDAAAARLGLTVGLSLADARARHPALVVVEANPAEEARLLERICDWCSRYTPLAALDRPDGLMLDISGVAHLFGGEAGLIEDARGRLAAQGLTVLAGVGSNPRAAWALARFSAQKVAPDDLTEKAFAKLFHDLPLAALGLDPKTVADMARAGLRRIGDVAMRPRAPITARFGPLPVARLDELRGLARSSIAPRFPPPDFLAERRFASPIATLAAIELSLRKLADDLVVLLERQAKGARRVELSLYRVDGAVRRVAVGASRPVNEARAIVRLFAERLASPEEDAIDAGFGVDLMRLACLVAEPLAPSQSEIERAHEAERARALSQLIDRLSARLGARAVTRREPVEAHLPERAEAATPAIAGEGRGGGILLPLAGGGDRRSGSDEGESAAPSRPLRLFVRPEPIEAMAEVPDGPPLRFRWRRVLHDVAAIEGPERIAPPWWRRDGGPTRDYFRAEDSQGRRFWLYREGLLGRETQRAKWFMHGVFG</sequence>
<evidence type="ECO:0000256" key="2">
    <source>
        <dbReference type="ARBA" id="ARBA00010945"/>
    </source>
</evidence>
<dbReference type="InterPro" id="IPR043502">
    <property type="entry name" value="DNA/RNA_pol_sf"/>
</dbReference>
<dbReference type="InterPro" id="IPR001126">
    <property type="entry name" value="UmuC"/>
</dbReference>
<dbReference type="GO" id="GO:0006281">
    <property type="term" value="P:DNA repair"/>
    <property type="evidence" value="ECO:0007669"/>
    <property type="project" value="InterPro"/>
</dbReference>
<evidence type="ECO:0000259" key="10">
    <source>
        <dbReference type="Pfam" id="PF11799"/>
    </source>
</evidence>
<evidence type="ECO:0000256" key="7">
    <source>
        <dbReference type="ARBA" id="ARBA00049244"/>
    </source>
</evidence>
<reference evidence="11 12" key="1">
    <citation type="submission" date="2018-06" db="EMBL/GenBank/DDBJ databases">
        <title>Genomic Encyclopedia of Type Strains, Phase IV (KMG-IV): sequencing the most valuable type-strain genomes for metagenomic binning, comparative biology and taxonomic classification.</title>
        <authorList>
            <person name="Goeker M."/>
        </authorList>
    </citation>
    <scope>NUCLEOTIDE SEQUENCE [LARGE SCALE GENOMIC DNA]</scope>
    <source>
        <strain evidence="11 12">DSM 24875</strain>
    </source>
</reference>
<proteinExistence type="inferred from homology"/>
<feature type="region of interest" description="Disordered" evidence="8">
    <location>
        <begin position="387"/>
        <end position="423"/>
    </location>
</feature>
<feature type="domain" description="UmuC" evidence="9">
    <location>
        <begin position="16"/>
        <end position="139"/>
    </location>
</feature>
<evidence type="ECO:0000256" key="5">
    <source>
        <dbReference type="ARBA" id="ARBA00022763"/>
    </source>
</evidence>
<comment type="caution">
    <text evidence="11">The sequence shown here is derived from an EMBL/GenBank/DDBJ whole genome shotgun (WGS) entry which is preliminary data.</text>
</comment>
<comment type="function">
    <text evidence="6">Poorly processive, error-prone DNA polymerase involved in untargeted mutagenesis. Copies undamaged DNA at stalled replication forks, which arise in vivo from mismatched or misaligned primer ends. These misaligned primers can be extended by PolIV. Exhibits no 3'-5' exonuclease (proofreading) activity. May be involved in translesional synthesis, in conjunction with the beta clamp from PolIII.</text>
</comment>
<feature type="domain" description="DNA polymerase Y-family little finger" evidence="10">
    <location>
        <begin position="231"/>
        <end position="326"/>
    </location>
</feature>
<evidence type="ECO:0000256" key="6">
    <source>
        <dbReference type="ARBA" id="ARBA00025589"/>
    </source>
</evidence>
<evidence type="ECO:0000256" key="4">
    <source>
        <dbReference type="ARBA" id="ARBA00012417"/>
    </source>
</evidence>
<dbReference type="PANTHER" id="PTHR35369:SF2">
    <property type="entry name" value="BLR3025 PROTEIN"/>
    <property type="match status" value="1"/>
</dbReference>
<accession>A0A366FCK5</accession>
<comment type="catalytic activity">
    <reaction evidence="7">
        <text>DNA(n) + a 2'-deoxyribonucleoside 5'-triphosphate = DNA(n+1) + diphosphate</text>
        <dbReference type="Rhea" id="RHEA:22508"/>
        <dbReference type="Rhea" id="RHEA-COMP:17339"/>
        <dbReference type="Rhea" id="RHEA-COMP:17340"/>
        <dbReference type="ChEBI" id="CHEBI:33019"/>
        <dbReference type="ChEBI" id="CHEBI:61560"/>
        <dbReference type="ChEBI" id="CHEBI:173112"/>
        <dbReference type="EC" id="2.7.7.7"/>
    </reaction>
</comment>
<dbReference type="CDD" id="cd03468">
    <property type="entry name" value="PolY_like"/>
    <property type="match status" value="1"/>
</dbReference>
<dbReference type="EMBL" id="QNRK01000014">
    <property type="protein sequence ID" value="RBP12317.1"/>
    <property type="molecule type" value="Genomic_DNA"/>
</dbReference>
<dbReference type="Gene3D" id="3.30.70.270">
    <property type="match status" value="1"/>
</dbReference>
<dbReference type="GO" id="GO:0003684">
    <property type="term" value="F:damaged DNA binding"/>
    <property type="evidence" value="ECO:0007669"/>
    <property type="project" value="InterPro"/>
</dbReference>
<protein>
    <recommendedName>
        <fullName evidence="4">DNA-directed DNA polymerase</fullName>
        <ecNumber evidence="4">2.7.7.7</ecNumber>
    </recommendedName>
</protein>
<evidence type="ECO:0000256" key="3">
    <source>
        <dbReference type="ARBA" id="ARBA00011245"/>
    </source>
</evidence>
<evidence type="ECO:0000313" key="11">
    <source>
        <dbReference type="EMBL" id="RBP12317.1"/>
    </source>
</evidence>
<organism evidence="11 12">
    <name type="scientific">Roseiarcus fermentans</name>
    <dbReference type="NCBI Taxonomy" id="1473586"/>
    <lineage>
        <taxon>Bacteria</taxon>
        <taxon>Pseudomonadati</taxon>
        <taxon>Pseudomonadota</taxon>
        <taxon>Alphaproteobacteria</taxon>
        <taxon>Hyphomicrobiales</taxon>
        <taxon>Roseiarcaceae</taxon>
        <taxon>Roseiarcus</taxon>
    </lineage>
</organism>
<comment type="cofactor">
    <cofactor evidence="1">
        <name>Mg(2+)</name>
        <dbReference type="ChEBI" id="CHEBI:18420"/>
    </cofactor>
</comment>
<comment type="similarity">
    <text evidence="2">Belongs to the DNA polymerase type-Y family.</text>
</comment>
<dbReference type="Pfam" id="PF11799">
    <property type="entry name" value="IMS_C"/>
    <property type="match status" value="1"/>
</dbReference>
<keyword evidence="5" id="KW-0227">DNA damage</keyword>
<dbReference type="AlphaFoldDB" id="A0A366FCK5"/>
<dbReference type="Gene3D" id="3.40.1170.60">
    <property type="match status" value="1"/>
</dbReference>
<dbReference type="Proteomes" id="UP000253529">
    <property type="component" value="Unassembled WGS sequence"/>
</dbReference>
<evidence type="ECO:0000256" key="1">
    <source>
        <dbReference type="ARBA" id="ARBA00001946"/>
    </source>
</evidence>
<evidence type="ECO:0000256" key="8">
    <source>
        <dbReference type="SAM" id="MobiDB-lite"/>
    </source>
</evidence>